<gene>
    <name evidence="1" type="ORF">K504DRAFT_488987</name>
</gene>
<evidence type="ECO:0000313" key="1">
    <source>
        <dbReference type="EMBL" id="KAF2712593.1"/>
    </source>
</evidence>
<dbReference type="AlphaFoldDB" id="A0A6G1KIZ2"/>
<proteinExistence type="predicted"/>
<protein>
    <submittedName>
        <fullName evidence="1">Uncharacterized protein</fullName>
    </submittedName>
</protein>
<sequence length="291" mass="34154">MPLGYCPVCEVQMMLDYLDALAAVMRKVNTSEWRHAWRSARIDLEVEIQCCEKYSIEELRWQAEHPEIDVSDRYTSTKALERIWDEYSYIGKSKSSVSYDSMYAGNKTAKKNGNSYLNKAVYFDEAFSEAPCQCRAYEKLCRDSPEYEPGRHACPSPENWLDTSLADENLYNLEQMRIYSTTDLDTFQLWEEDPSTLPEDHEDAAVMHPYWDEIDNYCEELRTSEELFIREGFDMFCARSDAIAILIDEKSREFVDMRLLKAEDDWEDEDECGDQFRDGLHWASFGQCKRT</sequence>
<name>A0A6G1KIZ2_9PLEO</name>
<evidence type="ECO:0000313" key="2">
    <source>
        <dbReference type="Proteomes" id="UP000799428"/>
    </source>
</evidence>
<dbReference type="Proteomes" id="UP000799428">
    <property type="component" value="Unassembled WGS sequence"/>
</dbReference>
<reference evidence="1" key="1">
    <citation type="journal article" date="2020" name="Stud. Mycol.">
        <title>101 Dothideomycetes genomes: a test case for predicting lifestyles and emergence of pathogens.</title>
        <authorList>
            <person name="Haridas S."/>
            <person name="Albert R."/>
            <person name="Binder M."/>
            <person name="Bloem J."/>
            <person name="Labutti K."/>
            <person name="Salamov A."/>
            <person name="Andreopoulos B."/>
            <person name="Baker S."/>
            <person name="Barry K."/>
            <person name="Bills G."/>
            <person name="Bluhm B."/>
            <person name="Cannon C."/>
            <person name="Castanera R."/>
            <person name="Culley D."/>
            <person name="Daum C."/>
            <person name="Ezra D."/>
            <person name="Gonzalez J."/>
            <person name="Henrissat B."/>
            <person name="Kuo A."/>
            <person name="Liang C."/>
            <person name="Lipzen A."/>
            <person name="Lutzoni F."/>
            <person name="Magnuson J."/>
            <person name="Mondo S."/>
            <person name="Nolan M."/>
            <person name="Ohm R."/>
            <person name="Pangilinan J."/>
            <person name="Park H.-J."/>
            <person name="Ramirez L."/>
            <person name="Alfaro M."/>
            <person name="Sun H."/>
            <person name="Tritt A."/>
            <person name="Yoshinaga Y."/>
            <person name="Zwiers L.-H."/>
            <person name="Turgeon B."/>
            <person name="Goodwin S."/>
            <person name="Spatafora J."/>
            <person name="Crous P."/>
            <person name="Grigoriev I."/>
        </authorList>
    </citation>
    <scope>NUCLEOTIDE SEQUENCE</scope>
    <source>
        <strain evidence="1">CBS 279.74</strain>
    </source>
</reference>
<dbReference type="EMBL" id="MU005766">
    <property type="protein sequence ID" value="KAF2712593.1"/>
    <property type="molecule type" value="Genomic_DNA"/>
</dbReference>
<organism evidence="1 2">
    <name type="scientific">Pleomassaria siparia CBS 279.74</name>
    <dbReference type="NCBI Taxonomy" id="1314801"/>
    <lineage>
        <taxon>Eukaryota</taxon>
        <taxon>Fungi</taxon>
        <taxon>Dikarya</taxon>
        <taxon>Ascomycota</taxon>
        <taxon>Pezizomycotina</taxon>
        <taxon>Dothideomycetes</taxon>
        <taxon>Pleosporomycetidae</taxon>
        <taxon>Pleosporales</taxon>
        <taxon>Pleomassariaceae</taxon>
        <taxon>Pleomassaria</taxon>
    </lineage>
</organism>
<accession>A0A6G1KIZ2</accession>
<keyword evidence="2" id="KW-1185">Reference proteome</keyword>
<dbReference type="OrthoDB" id="3686512at2759"/>